<feature type="non-terminal residue" evidence="2">
    <location>
        <position position="318"/>
    </location>
</feature>
<feature type="compositionally biased region" description="Gly residues" evidence="1">
    <location>
        <begin position="248"/>
        <end position="261"/>
    </location>
</feature>
<feature type="compositionally biased region" description="Low complexity" evidence="1">
    <location>
        <begin position="300"/>
        <end position="318"/>
    </location>
</feature>
<feature type="region of interest" description="Disordered" evidence="1">
    <location>
        <begin position="1"/>
        <end position="138"/>
    </location>
</feature>
<feature type="compositionally biased region" description="Basic residues" evidence="1">
    <location>
        <begin position="275"/>
        <end position="286"/>
    </location>
</feature>
<dbReference type="AlphaFoldDB" id="A0A6J4MIF9"/>
<gene>
    <name evidence="2" type="ORF">AVDCRST_MAG16-2993</name>
</gene>
<feature type="compositionally biased region" description="Low complexity" evidence="1">
    <location>
        <begin position="171"/>
        <end position="187"/>
    </location>
</feature>
<accession>A0A6J4MIF9</accession>
<feature type="compositionally biased region" description="Basic residues" evidence="1">
    <location>
        <begin position="188"/>
        <end position="210"/>
    </location>
</feature>
<protein>
    <submittedName>
        <fullName evidence="2">FIG005453: Putative DeoR-family transcriptional regulator</fullName>
    </submittedName>
</protein>
<dbReference type="EMBL" id="CADCUE010000283">
    <property type="protein sequence ID" value="CAA9360242.1"/>
    <property type="molecule type" value="Genomic_DNA"/>
</dbReference>
<name>A0A6J4MIF9_9ACTN</name>
<feature type="compositionally biased region" description="Low complexity" evidence="1">
    <location>
        <begin position="99"/>
        <end position="108"/>
    </location>
</feature>
<evidence type="ECO:0000313" key="2">
    <source>
        <dbReference type="EMBL" id="CAA9360242.1"/>
    </source>
</evidence>
<proteinExistence type="predicted"/>
<feature type="non-terminal residue" evidence="2">
    <location>
        <position position="1"/>
    </location>
</feature>
<evidence type="ECO:0000256" key="1">
    <source>
        <dbReference type="SAM" id="MobiDB-lite"/>
    </source>
</evidence>
<reference evidence="2" key="1">
    <citation type="submission" date="2020-02" db="EMBL/GenBank/DDBJ databases">
        <authorList>
            <person name="Meier V. D."/>
        </authorList>
    </citation>
    <scope>NUCLEOTIDE SEQUENCE</scope>
    <source>
        <strain evidence="2">AVDCRST_MAG16</strain>
    </source>
</reference>
<sequence>VRQEDRAAAQPGDLPARHPALPGGAGDPRSGARLRAGHRGVLPPHVRARQGGAARARHPARDRHEQRRPRRRARLPHRAARLRAARHRPRAGRGGGARPGRSAVAVRAAGRRHRSCPAQAAGRRGGAGHRTGCPGAARRGERAVLRGLPGRGARRARGELLLPHLGHVGAGRPARRAVGGRVLARPVVPRRARHRPRRRAGVPPVAHRRDRPGGRTGGGRRAARRGRPAGVGRPDGGGGAADDRTGGAAPGSGLGAAPGGGRQRRRPRPTGVDGRRRRLRRSRALRRPGDRLRRGRRRAVAAGGPRRGRAPAAGAGVV</sequence>
<feature type="compositionally biased region" description="Basic residues" evidence="1">
    <location>
        <begin position="55"/>
        <end position="91"/>
    </location>
</feature>
<organism evidence="2">
    <name type="scientific">uncultured Frankineae bacterium</name>
    <dbReference type="NCBI Taxonomy" id="437475"/>
    <lineage>
        <taxon>Bacteria</taxon>
        <taxon>Bacillati</taxon>
        <taxon>Actinomycetota</taxon>
        <taxon>Actinomycetes</taxon>
        <taxon>Frankiales</taxon>
        <taxon>environmental samples</taxon>
    </lineage>
</organism>
<feature type="region of interest" description="Disordered" evidence="1">
    <location>
        <begin position="171"/>
        <end position="318"/>
    </location>
</feature>